<dbReference type="EMBL" id="QQZY01000002">
    <property type="protein sequence ID" value="RDI74901.1"/>
    <property type="molecule type" value="Genomic_DNA"/>
</dbReference>
<evidence type="ECO:0000313" key="1">
    <source>
        <dbReference type="EMBL" id="RDI74901.1"/>
    </source>
</evidence>
<name>A0A7M2YZG7_9ACTN</name>
<protein>
    <recommendedName>
        <fullName evidence="3">Transposase</fullName>
    </recommendedName>
</protein>
<proteinExistence type="predicted"/>
<reference evidence="2" key="2">
    <citation type="journal article" date="2019" name="MicrobiologyOpen">
        <title>High-quality draft genome sequence of Gaiella occulta isolated from a 150 meter deep mineral water borehole and comparison with the genome sequences of other deep-branching lineages of the phylum Actinobacteria.</title>
        <authorList>
            <person name="Severino R."/>
            <person name="Froufe H.J.C."/>
            <person name="Barroso C."/>
            <person name="Albuquerque L."/>
            <person name="Lobo-da-Cunha A."/>
            <person name="da Costa M.S."/>
            <person name="Egas C."/>
        </authorList>
    </citation>
    <scope>NUCLEOTIDE SEQUENCE [LARGE SCALE GENOMIC DNA]</scope>
    <source>
        <strain evidence="2">F2-233</strain>
    </source>
</reference>
<comment type="caution">
    <text evidence="1">The sequence shown here is derived from an EMBL/GenBank/DDBJ whole genome shotgun (WGS) entry which is preliminary data.</text>
</comment>
<sequence length="92" mass="10322">MELRPVFHRLEHRIRAHVVVCWLALLLIRIAERQSGRSWRRVATELQRLHLVTLEGPAGAVQQTTAPSAPQQAILAALQIEPPPRITALEPA</sequence>
<dbReference type="AlphaFoldDB" id="A0A7M2YZG7"/>
<dbReference type="Proteomes" id="UP000254134">
    <property type="component" value="Unassembled WGS sequence"/>
</dbReference>
<reference evidence="1 2" key="1">
    <citation type="submission" date="2018-07" db="EMBL/GenBank/DDBJ databases">
        <title>High-quality-draft genome sequence of Gaiella occulta.</title>
        <authorList>
            <person name="Severino R."/>
            <person name="Froufe H.J.C."/>
            <person name="Rainey F.A."/>
            <person name="Barroso C."/>
            <person name="Albuquerque L."/>
            <person name="Lobo-Da-Cunha A."/>
            <person name="Da Costa M.S."/>
            <person name="Egas C."/>
        </authorList>
    </citation>
    <scope>NUCLEOTIDE SEQUENCE [LARGE SCALE GENOMIC DNA]</scope>
    <source>
        <strain evidence="1 2">F2-233</strain>
    </source>
</reference>
<evidence type="ECO:0000313" key="2">
    <source>
        <dbReference type="Proteomes" id="UP000254134"/>
    </source>
</evidence>
<accession>A0A7M2YZG7</accession>
<organism evidence="1 2">
    <name type="scientific">Gaiella occulta</name>
    <dbReference type="NCBI Taxonomy" id="1002870"/>
    <lineage>
        <taxon>Bacteria</taxon>
        <taxon>Bacillati</taxon>
        <taxon>Actinomycetota</taxon>
        <taxon>Thermoleophilia</taxon>
        <taxon>Gaiellales</taxon>
        <taxon>Gaiellaceae</taxon>
        <taxon>Gaiella</taxon>
    </lineage>
</organism>
<evidence type="ECO:0008006" key="3">
    <source>
        <dbReference type="Google" id="ProtNLM"/>
    </source>
</evidence>
<keyword evidence="2" id="KW-1185">Reference proteome</keyword>
<gene>
    <name evidence="1" type="ORF">Gocc_0699</name>
</gene>